<reference evidence="3 4" key="1">
    <citation type="submission" date="2018-11" db="EMBL/GenBank/DDBJ databases">
        <title>Whole genome sequencing of an environmental sample.</title>
        <authorList>
            <person name="Sarangi A.N."/>
            <person name="Singh D."/>
            <person name="Tripathy S."/>
        </authorList>
    </citation>
    <scope>NUCLEOTIDE SEQUENCE [LARGE SCALE GENOMIC DNA]</scope>
    <source>
        <strain evidence="3 4">Lakshadweep</strain>
    </source>
</reference>
<dbReference type="OrthoDB" id="9964343at2"/>
<comment type="caution">
    <text evidence="3">The sequence shown here is derived from an EMBL/GenBank/DDBJ whole genome shotgun (WGS) entry which is preliminary data.</text>
</comment>
<accession>A0A4Q7E1R7</accession>
<dbReference type="Proteomes" id="UP000292459">
    <property type="component" value="Unassembled WGS sequence"/>
</dbReference>
<name>A0A4Q7E1R7_9CYAN</name>
<protein>
    <submittedName>
        <fullName evidence="3">Uncharacterized protein</fullName>
    </submittedName>
</protein>
<evidence type="ECO:0000313" key="3">
    <source>
        <dbReference type="EMBL" id="RZM75051.1"/>
    </source>
</evidence>
<keyword evidence="2" id="KW-0472">Membrane</keyword>
<dbReference type="EMBL" id="QVFV01000010">
    <property type="protein sequence ID" value="RZM75051.1"/>
    <property type="molecule type" value="Genomic_DNA"/>
</dbReference>
<feature type="transmembrane region" description="Helical" evidence="2">
    <location>
        <begin position="69"/>
        <end position="90"/>
    </location>
</feature>
<dbReference type="AlphaFoldDB" id="A0A4Q7E1R7"/>
<evidence type="ECO:0000313" key="4">
    <source>
        <dbReference type="Proteomes" id="UP000292459"/>
    </source>
</evidence>
<sequence length="102" mass="11838">MQAELVNQSAELDQLLEAIDEKKQLAERYTNLAQTSAEKLSAFRMEMEMEEALRQELRRQSEKGKFTRLAASFLLWFITLILGAALGAYFREITAWLTSMFR</sequence>
<evidence type="ECO:0000256" key="1">
    <source>
        <dbReference type="SAM" id="Coils"/>
    </source>
</evidence>
<evidence type="ECO:0000256" key="2">
    <source>
        <dbReference type="SAM" id="Phobius"/>
    </source>
</evidence>
<organism evidence="3 4">
    <name type="scientific">Leptolyngbya iicbica LK</name>
    <dbReference type="NCBI Taxonomy" id="2294035"/>
    <lineage>
        <taxon>Bacteria</taxon>
        <taxon>Bacillati</taxon>
        <taxon>Cyanobacteriota</taxon>
        <taxon>Cyanophyceae</taxon>
        <taxon>Leptolyngbyales</taxon>
        <taxon>Leptolyngbyaceae</taxon>
        <taxon>Leptolyngbya group</taxon>
        <taxon>Leptolyngbya</taxon>
        <taxon>Leptolyngbya iicbica</taxon>
    </lineage>
</organism>
<keyword evidence="2" id="KW-0812">Transmembrane</keyword>
<keyword evidence="4" id="KW-1185">Reference proteome</keyword>
<proteinExistence type="predicted"/>
<keyword evidence="2" id="KW-1133">Transmembrane helix</keyword>
<keyword evidence="1" id="KW-0175">Coiled coil</keyword>
<feature type="coiled-coil region" evidence="1">
    <location>
        <begin position="5"/>
        <end position="60"/>
    </location>
</feature>
<dbReference type="RefSeq" id="WP_130199561.1">
    <property type="nucleotide sequence ID" value="NZ_QVFV01000010.1"/>
</dbReference>
<gene>
    <name evidence="3" type="ORF">DYY88_22335</name>
</gene>